<gene>
    <name evidence="5" type="ORF">SAMN06297358_0873</name>
</gene>
<dbReference type="Proteomes" id="UP000219281">
    <property type="component" value="Unassembled WGS sequence"/>
</dbReference>
<evidence type="ECO:0000313" key="6">
    <source>
        <dbReference type="Proteomes" id="UP000219281"/>
    </source>
</evidence>
<dbReference type="InterPro" id="IPR039331">
    <property type="entry name" value="PAPs-like"/>
</dbReference>
<dbReference type="PANTHER" id="PTHR22953:SF153">
    <property type="entry name" value="PURPLE ACID PHOSPHATASE"/>
    <property type="match status" value="1"/>
</dbReference>
<dbReference type="AlphaFoldDB" id="A0A285ZT54"/>
<feature type="signal peptide" evidence="2">
    <location>
        <begin position="1"/>
        <end position="25"/>
    </location>
</feature>
<dbReference type="RefSeq" id="WP_097129072.1">
    <property type="nucleotide sequence ID" value="NZ_OCMT01000001.1"/>
</dbReference>
<dbReference type="InterPro" id="IPR029052">
    <property type="entry name" value="Metallo-depent_PP-like"/>
</dbReference>
<dbReference type="GO" id="GO:0003993">
    <property type="term" value="F:acid phosphatase activity"/>
    <property type="evidence" value="ECO:0007669"/>
    <property type="project" value="InterPro"/>
</dbReference>
<evidence type="ECO:0000256" key="2">
    <source>
        <dbReference type="SAM" id="SignalP"/>
    </source>
</evidence>
<dbReference type="SUPFAM" id="SSF56300">
    <property type="entry name" value="Metallo-dependent phosphatases"/>
    <property type="match status" value="1"/>
</dbReference>
<accession>A0A285ZT54</accession>
<dbReference type="Gene3D" id="3.60.21.10">
    <property type="match status" value="1"/>
</dbReference>
<dbReference type="PANTHER" id="PTHR22953">
    <property type="entry name" value="ACID PHOSPHATASE RELATED"/>
    <property type="match status" value="1"/>
</dbReference>
<dbReference type="EMBL" id="OCMT01000001">
    <property type="protein sequence ID" value="SOD12834.1"/>
    <property type="molecule type" value="Genomic_DNA"/>
</dbReference>
<dbReference type="Gene3D" id="2.60.40.380">
    <property type="entry name" value="Purple acid phosphatase-like, N-terminal"/>
    <property type="match status" value="1"/>
</dbReference>
<feature type="chain" id="PRO_5011973198" evidence="2">
    <location>
        <begin position="26"/>
        <end position="428"/>
    </location>
</feature>
<name>A0A285ZT54_9SPHI</name>
<reference evidence="6" key="1">
    <citation type="submission" date="2017-09" db="EMBL/GenBank/DDBJ databases">
        <authorList>
            <person name="Varghese N."/>
            <person name="Submissions S."/>
        </authorList>
    </citation>
    <scope>NUCLEOTIDE SEQUENCE [LARGE SCALE GENOMIC DNA]</scope>
    <source>
        <strain evidence="6">CGMCC 1.12803</strain>
    </source>
</reference>
<dbReference type="InterPro" id="IPR008963">
    <property type="entry name" value="Purple_acid_Pase-like_N"/>
</dbReference>
<protein>
    <submittedName>
        <fullName evidence="5">Calcineurin-like phosphoesterase</fullName>
    </submittedName>
</protein>
<keyword evidence="1 2" id="KW-0732">Signal</keyword>
<feature type="domain" description="Purple acid phosphatase N-terminal" evidence="4">
    <location>
        <begin position="34"/>
        <end position="132"/>
    </location>
</feature>
<dbReference type="Pfam" id="PF16656">
    <property type="entry name" value="Pur_ac_phosph_N"/>
    <property type="match status" value="1"/>
</dbReference>
<dbReference type="InterPro" id="IPR015914">
    <property type="entry name" value="PAPs_N"/>
</dbReference>
<evidence type="ECO:0000259" key="3">
    <source>
        <dbReference type="Pfam" id="PF00149"/>
    </source>
</evidence>
<dbReference type="SUPFAM" id="SSF49363">
    <property type="entry name" value="Purple acid phosphatase, N-terminal domain"/>
    <property type="match status" value="1"/>
</dbReference>
<sequence length="428" mass="48828">MITTFKKKMTFLAALALVLPTLAKAQEFKAGKFPDRIILTWSADPKTTQAVTWRTDSTVNKSFAQILVEDSSPKLDKPEAKEYPAKIEVLRGKAYEAANYHSVNFEGLTPDKLYTYRVGDGTNWSEWFQFKTAPEKEQPFSFIYLGDAQNDIRSKWSRVIRKAFATHGDARFIVHAGDLINRSNNDNEWGEWHFGGGFINGMIPSIPSSGNHEYFRDEQRTLTLDPHWRAQYTLPENGPKGLEESVYYVDYANVRIISLNSQMIVLDSASLKAQAVWLEEVLKNNPKRWTMITYHHPIYSTAKGRDNKEFRELFKPLFDKYHVDILMQGHDHTYSRGQNLPTGVSGKVGGPMYVVSVAGPKMYKVDVNPKWMDVFAENTQLFQIINVDGENLTYTAYKASGEVFDSFKLKKASKDKAAVFTDLNKNKK</sequence>
<keyword evidence="6" id="KW-1185">Reference proteome</keyword>
<evidence type="ECO:0000313" key="5">
    <source>
        <dbReference type="EMBL" id="SOD12834.1"/>
    </source>
</evidence>
<dbReference type="InterPro" id="IPR004843">
    <property type="entry name" value="Calcineurin-like_PHP"/>
</dbReference>
<evidence type="ECO:0000256" key="1">
    <source>
        <dbReference type="ARBA" id="ARBA00022729"/>
    </source>
</evidence>
<dbReference type="Pfam" id="PF00149">
    <property type="entry name" value="Metallophos"/>
    <property type="match status" value="1"/>
</dbReference>
<dbReference type="GO" id="GO:0046872">
    <property type="term" value="F:metal ion binding"/>
    <property type="evidence" value="ECO:0007669"/>
    <property type="project" value="InterPro"/>
</dbReference>
<dbReference type="OrthoDB" id="9801383at2"/>
<organism evidence="5 6">
    <name type="scientific">Pedobacter xixiisoli</name>
    <dbReference type="NCBI Taxonomy" id="1476464"/>
    <lineage>
        <taxon>Bacteria</taxon>
        <taxon>Pseudomonadati</taxon>
        <taxon>Bacteroidota</taxon>
        <taxon>Sphingobacteriia</taxon>
        <taxon>Sphingobacteriales</taxon>
        <taxon>Sphingobacteriaceae</taxon>
        <taxon>Pedobacter</taxon>
    </lineage>
</organism>
<evidence type="ECO:0000259" key="4">
    <source>
        <dbReference type="Pfam" id="PF16656"/>
    </source>
</evidence>
<proteinExistence type="predicted"/>
<feature type="domain" description="Calcineurin-like phosphoesterase" evidence="3">
    <location>
        <begin position="151"/>
        <end position="334"/>
    </location>
</feature>